<evidence type="ECO:0000313" key="2">
    <source>
        <dbReference type="EMBL" id="NCD69504.1"/>
    </source>
</evidence>
<dbReference type="AlphaFoldDB" id="A0A966DUC0"/>
<protein>
    <submittedName>
        <fullName evidence="2">Uncharacterized protein</fullName>
    </submittedName>
</protein>
<sequence length="422" mass="48784">MDISENTPNGHNNEEGLRDLKNELNEVQAKVEKLQDSKKWYKNYPFILSVIAFLFTAANSLYTVYSNKKEKQETAISSAASSIRNEINDLKNAEKEYYQQMSNAYVDNNIKASLSGIYYSKINQVTFDISKKMTDKIAAMLEPTALNDYARYLASIGQIGDAIDMNLLAYNKLSPKSQTSKKDKEKYTQVTVMRSLGNLYSLPGDSQSLIKSRFYRNAALKLTKSYLGEYGIENTMSSFEIWAGDEYNNFNNKKFANSLIDSAMFYAQKLQEFNSRKYDHIRRLRLTYDYFNNKMNINFNSGSWVIWRGSKKIGTAFITNNNNAFFMDIDILKNDTLKKRLVGNGLFIGSNKMRFSLINSYLKHANVIQYKTLNQPEIINQLMFEQRQATLVLDIKENKLINAVYNEMETKPELWSLKFVRN</sequence>
<keyword evidence="1" id="KW-1133">Transmembrane helix</keyword>
<evidence type="ECO:0000256" key="1">
    <source>
        <dbReference type="SAM" id="Phobius"/>
    </source>
</evidence>
<dbReference type="EMBL" id="WWEO01000041">
    <property type="protein sequence ID" value="NCD69504.1"/>
    <property type="molecule type" value="Genomic_DNA"/>
</dbReference>
<reference evidence="2" key="2">
    <citation type="submission" date="2020-10" db="EMBL/GenBank/DDBJ databases">
        <title>Mucilaginibacter sp. nov., isolated from soil.</title>
        <authorList>
            <person name="Jeon C.O."/>
        </authorList>
    </citation>
    <scope>NUCLEOTIDE SEQUENCE</scope>
    <source>
        <strain evidence="2">R11</strain>
    </source>
</reference>
<evidence type="ECO:0000313" key="3">
    <source>
        <dbReference type="Proteomes" id="UP000638732"/>
    </source>
</evidence>
<reference evidence="2" key="1">
    <citation type="submission" date="2020-01" db="EMBL/GenBank/DDBJ databases">
        <authorList>
            <person name="Seo Y.L."/>
        </authorList>
    </citation>
    <scope>NUCLEOTIDE SEQUENCE</scope>
    <source>
        <strain evidence="2">R11</strain>
    </source>
</reference>
<keyword evidence="3" id="KW-1185">Reference proteome</keyword>
<keyword evidence="1" id="KW-0812">Transmembrane</keyword>
<comment type="caution">
    <text evidence="2">The sequence shown here is derived from an EMBL/GenBank/DDBJ whole genome shotgun (WGS) entry which is preliminary data.</text>
</comment>
<accession>A0A966DUC0</accession>
<dbReference type="Proteomes" id="UP000638732">
    <property type="component" value="Unassembled WGS sequence"/>
</dbReference>
<proteinExistence type="predicted"/>
<feature type="transmembrane region" description="Helical" evidence="1">
    <location>
        <begin position="44"/>
        <end position="65"/>
    </location>
</feature>
<name>A0A966DUC0_9SPHI</name>
<dbReference type="RefSeq" id="WP_166585471.1">
    <property type="nucleotide sequence ID" value="NZ_WWEO01000041.1"/>
</dbReference>
<keyword evidence="1" id="KW-0472">Membrane</keyword>
<organism evidence="2 3">
    <name type="scientific">Mucilaginibacter agri</name>
    <dbReference type="NCBI Taxonomy" id="2695265"/>
    <lineage>
        <taxon>Bacteria</taxon>
        <taxon>Pseudomonadati</taxon>
        <taxon>Bacteroidota</taxon>
        <taxon>Sphingobacteriia</taxon>
        <taxon>Sphingobacteriales</taxon>
        <taxon>Sphingobacteriaceae</taxon>
        <taxon>Mucilaginibacter</taxon>
    </lineage>
</organism>
<gene>
    <name evidence="2" type="ORF">GSY63_09065</name>
</gene>